<organism evidence="1 2">
    <name type="scientific">Dreissena polymorpha</name>
    <name type="common">Zebra mussel</name>
    <name type="synonym">Mytilus polymorpha</name>
    <dbReference type="NCBI Taxonomy" id="45954"/>
    <lineage>
        <taxon>Eukaryota</taxon>
        <taxon>Metazoa</taxon>
        <taxon>Spiralia</taxon>
        <taxon>Lophotrochozoa</taxon>
        <taxon>Mollusca</taxon>
        <taxon>Bivalvia</taxon>
        <taxon>Autobranchia</taxon>
        <taxon>Heteroconchia</taxon>
        <taxon>Euheterodonta</taxon>
        <taxon>Imparidentia</taxon>
        <taxon>Neoheterodontei</taxon>
        <taxon>Myida</taxon>
        <taxon>Dreissenoidea</taxon>
        <taxon>Dreissenidae</taxon>
        <taxon>Dreissena</taxon>
    </lineage>
</organism>
<reference evidence="1" key="1">
    <citation type="journal article" date="2019" name="bioRxiv">
        <title>The Genome of the Zebra Mussel, Dreissena polymorpha: A Resource for Invasive Species Research.</title>
        <authorList>
            <person name="McCartney M.A."/>
            <person name="Auch B."/>
            <person name="Kono T."/>
            <person name="Mallez S."/>
            <person name="Zhang Y."/>
            <person name="Obille A."/>
            <person name="Becker A."/>
            <person name="Abrahante J.E."/>
            <person name="Garbe J."/>
            <person name="Badalamenti J.P."/>
            <person name="Herman A."/>
            <person name="Mangelson H."/>
            <person name="Liachko I."/>
            <person name="Sullivan S."/>
            <person name="Sone E.D."/>
            <person name="Koren S."/>
            <person name="Silverstein K.A.T."/>
            <person name="Beckman K.B."/>
            <person name="Gohl D.M."/>
        </authorList>
    </citation>
    <scope>NUCLEOTIDE SEQUENCE</scope>
    <source>
        <strain evidence="1">Duluth1</strain>
        <tissue evidence="1">Whole animal</tissue>
    </source>
</reference>
<keyword evidence="2" id="KW-1185">Reference proteome</keyword>
<dbReference type="EMBL" id="JAIWYP010000016">
    <property type="protein sequence ID" value="KAH3695391.1"/>
    <property type="molecule type" value="Genomic_DNA"/>
</dbReference>
<protein>
    <submittedName>
        <fullName evidence="1">Uncharacterized protein</fullName>
    </submittedName>
</protein>
<dbReference type="AlphaFoldDB" id="A0A9D4BAI8"/>
<proteinExistence type="predicted"/>
<reference evidence="1" key="2">
    <citation type="submission" date="2020-11" db="EMBL/GenBank/DDBJ databases">
        <authorList>
            <person name="McCartney M.A."/>
            <person name="Auch B."/>
            <person name="Kono T."/>
            <person name="Mallez S."/>
            <person name="Becker A."/>
            <person name="Gohl D.M."/>
            <person name="Silverstein K.A.T."/>
            <person name="Koren S."/>
            <person name="Bechman K.B."/>
            <person name="Herman A."/>
            <person name="Abrahante J.E."/>
            <person name="Garbe J."/>
        </authorList>
    </citation>
    <scope>NUCLEOTIDE SEQUENCE</scope>
    <source>
        <strain evidence="1">Duluth1</strain>
        <tissue evidence="1">Whole animal</tissue>
    </source>
</reference>
<accession>A0A9D4BAI8</accession>
<dbReference type="Proteomes" id="UP000828390">
    <property type="component" value="Unassembled WGS sequence"/>
</dbReference>
<name>A0A9D4BAI8_DREPO</name>
<evidence type="ECO:0000313" key="2">
    <source>
        <dbReference type="Proteomes" id="UP000828390"/>
    </source>
</evidence>
<sequence length="72" mass="8320">MGYSISCRLLISPVENLFKWLNGSTKMHNQYLRTNVWHESGCLHEKPYGQLEVLDTLCSVLHPDDKESGDRE</sequence>
<evidence type="ECO:0000313" key="1">
    <source>
        <dbReference type="EMBL" id="KAH3695391.1"/>
    </source>
</evidence>
<comment type="caution">
    <text evidence="1">The sequence shown here is derived from an EMBL/GenBank/DDBJ whole genome shotgun (WGS) entry which is preliminary data.</text>
</comment>
<gene>
    <name evidence="1" type="ORF">DPMN_082850</name>
</gene>